<keyword evidence="1" id="KW-0812">Transmembrane</keyword>
<evidence type="ECO:0000313" key="2">
    <source>
        <dbReference type="EMBL" id="PJC55906.1"/>
    </source>
</evidence>
<proteinExistence type="predicted"/>
<accession>A0A2M8FE36</accession>
<sequence length="310" mass="34015">MAWILLATAGQFINAIVAYIDKYIVSDDKCLPRPFVYAFYSCILTGGWIVIYTFGFIPGLADIGFPHFENVTSPNIQVVSMAFLTAYTFFMALVSMYAALSKAEAVNVMPVIGTISALSAFGMSYLFLQIPLTPNFIWGVIVLSLGTLLVAQTLPKIDTIAHVFHSGLFFALHYITMKGLFLETNFDNGFFWSRIGLVLFALSLLLVPSYFVKIREQTGNTSVHAGSLVVVAKILAGVAAFMLLKATDMGDVTVVQALDGIKFIFILLIGVLFGSLLPDSAVTHVTNPKVVMRRLLYILVITVGYFILFI</sequence>
<dbReference type="AlphaFoldDB" id="A0A2M8FE36"/>
<reference evidence="3" key="1">
    <citation type="submission" date="2017-09" db="EMBL/GenBank/DDBJ databases">
        <title>Depth-based differentiation of microbial function through sediment-hosted aquifers and enrichment of novel symbionts in the deep terrestrial subsurface.</title>
        <authorList>
            <person name="Probst A.J."/>
            <person name="Ladd B."/>
            <person name="Jarett J.K."/>
            <person name="Geller-Mcgrath D.E."/>
            <person name="Sieber C.M.K."/>
            <person name="Emerson J.B."/>
            <person name="Anantharaman K."/>
            <person name="Thomas B.C."/>
            <person name="Malmstrom R."/>
            <person name="Stieglmeier M."/>
            <person name="Klingl A."/>
            <person name="Woyke T."/>
            <person name="Ryan C.M."/>
            <person name="Banfield J.F."/>
        </authorList>
    </citation>
    <scope>NUCLEOTIDE SEQUENCE [LARGE SCALE GENOMIC DNA]</scope>
</reference>
<feature type="transmembrane region" description="Helical" evidence="1">
    <location>
        <begin position="189"/>
        <end position="211"/>
    </location>
</feature>
<keyword evidence="1" id="KW-1133">Transmembrane helix</keyword>
<feature type="transmembrane region" description="Helical" evidence="1">
    <location>
        <begin position="78"/>
        <end position="100"/>
    </location>
</feature>
<feature type="transmembrane region" description="Helical" evidence="1">
    <location>
        <begin position="106"/>
        <end position="128"/>
    </location>
</feature>
<gene>
    <name evidence="2" type="ORF">CO026_03175</name>
</gene>
<feature type="transmembrane region" description="Helical" evidence="1">
    <location>
        <begin position="256"/>
        <end position="278"/>
    </location>
</feature>
<evidence type="ECO:0008006" key="4">
    <source>
        <dbReference type="Google" id="ProtNLM"/>
    </source>
</evidence>
<feature type="transmembrane region" description="Helical" evidence="1">
    <location>
        <begin position="135"/>
        <end position="154"/>
    </location>
</feature>
<dbReference type="EMBL" id="PFRD01000115">
    <property type="protein sequence ID" value="PJC55906.1"/>
    <property type="molecule type" value="Genomic_DNA"/>
</dbReference>
<protein>
    <recommendedName>
        <fullName evidence="4">EamA domain-containing protein</fullName>
    </recommendedName>
</protein>
<feature type="transmembrane region" description="Helical" evidence="1">
    <location>
        <begin position="34"/>
        <end position="57"/>
    </location>
</feature>
<evidence type="ECO:0000313" key="3">
    <source>
        <dbReference type="Proteomes" id="UP000230391"/>
    </source>
</evidence>
<comment type="caution">
    <text evidence="2">The sequence shown here is derived from an EMBL/GenBank/DDBJ whole genome shotgun (WGS) entry which is preliminary data.</text>
</comment>
<dbReference type="Proteomes" id="UP000230391">
    <property type="component" value="Unassembled WGS sequence"/>
</dbReference>
<organism evidence="2 3">
    <name type="scientific">Candidatus Kaiserbacteria bacterium CG_4_9_14_0_2_um_filter_41_32</name>
    <dbReference type="NCBI Taxonomy" id="1974601"/>
    <lineage>
        <taxon>Bacteria</taxon>
        <taxon>Candidatus Kaiseribacteriota</taxon>
    </lineage>
</organism>
<evidence type="ECO:0000256" key="1">
    <source>
        <dbReference type="SAM" id="Phobius"/>
    </source>
</evidence>
<feature type="transmembrane region" description="Helical" evidence="1">
    <location>
        <begin position="160"/>
        <end position="177"/>
    </location>
</feature>
<name>A0A2M8FE36_9BACT</name>
<feature type="transmembrane region" description="Helical" evidence="1">
    <location>
        <begin position="223"/>
        <end position="244"/>
    </location>
</feature>
<keyword evidence="1" id="KW-0472">Membrane</keyword>
<feature type="transmembrane region" description="Helical" evidence="1">
    <location>
        <begin position="290"/>
        <end position="309"/>
    </location>
</feature>